<evidence type="ECO:0000259" key="13">
    <source>
        <dbReference type="Pfam" id="PF01435"/>
    </source>
</evidence>
<organism evidence="14 15">
    <name type="scientific">Catellatospora bangladeshensis</name>
    <dbReference type="NCBI Taxonomy" id="310355"/>
    <lineage>
        <taxon>Bacteria</taxon>
        <taxon>Bacillati</taxon>
        <taxon>Actinomycetota</taxon>
        <taxon>Actinomycetes</taxon>
        <taxon>Micromonosporales</taxon>
        <taxon>Micromonosporaceae</taxon>
        <taxon>Catellatospora</taxon>
    </lineage>
</organism>
<dbReference type="GO" id="GO:0005886">
    <property type="term" value="C:plasma membrane"/>
    <property type="evidence" value="ECO:0007669"/>
    <property type="project" value="UniProtKB-SubCell"/>
</dbReference>
<evidence type="ECO:0000313" key="15">
    <source>
        <dbReference type="Proteomes" id="UP000601223"/>
    </source>
</evidence>
<dbReference type="InterPro" id="IPR050083">
    <property type="entry name" value="HtpX_protease"/>
</dbReference>
<evidence type="ECO:0000256" key="9">
    <source>
        <dbReference type="ARBA" id="ARBA00023049"/>
    </source>
</evidence>
<accession>A0A8J3J670</accession>
<keyword evidence="10 12" id="KW-0472">Membrane</keyword>
<feature type="transmembrane region" description="Helical" evidence="12">
    <location>
        <begin position="114"/>
        <end position="131"/>
    </location>
</feature>
<dbReference type="Gene3D" id="3.30.2010.10">
    <property type="entry name" value="Metalloproteases ('zincins'), catalytic domain"/>
    <property type="match status" value="1"/>
</dbReference>
<comment type="cofactor">
    <cofactor evidence="11">
        <name>Zn(2+)</name>
        <dbReference type="ChEBI" id="CHEBI:29105"/>
    </cofactor>
    <text evidence="11">Binds 1 zinc ion per subunit.</text>
</comment>
<name>A0A8J3J670_9ACTN</name>
<evidence type="ECO:0000256" key="5">
    <source>
        <dbReference type="ARBA" id="ARBA00022723"/>
    </source>
</evidence>
<evidence type="ECO:0000256" key="11">
    <source>
        <dbReference type="RuleBase" id="RU003983"/>
    </source>
</evidence>
<keyword evidence="2" id="KW-1003">Cell membrane</keyword>
<feature type="transmembrane region" description="Helical" evidence="12">
    <location>
        <begin position="83"/>
        <end position="108"/>
    </location>
</feature>
<keyword evidence="9 11" id="KW-0482">Metalloprotease</keyword>
<sequence>MSIIQAPGAALCPSCHHRLSTEGDEVPWCERCEWNLGHHAPQLGDGRLTGLLRRWSHRIGYELDTDLYAELAARPLTRPATGVVSAALTVLSLLIVAVLLGLVAGGVWLLVEGWFLLKVVGAVMIGCAVLCRPRLGRLAKARDGYDEVGRDTHPELFALIDRVAAAVGAPTPHLVLLGPEWNASTCVAGLRRRRILILGLPLLTSLRPQERVALLAHELAHFVNNDNRRSLRTQLALTFFGNVADLLDPMAVADEEDESEIAAVARLGGLFVMLLWPLSRAAWLLHLFLHVLGARDAQRAEYHADDLAARAAGSTAAVSLLDTAACVHLHRTVVGSRARSGGLAAEWRAAVEQARAATEPRLGRLRQLTRRRDASPFSSHPPAGLRHRMACAQPYRTPAVGLSEAAVERLDAELAGFEERYRRVIAASW</sequence>
<proteinExistence type="inferred from homology"/>
<comment type="subcellular location">
    <subcellularLocation>
        <location evidence="1">Cell membrane</location>
        <topology evidence="1">Multi-pass membrane protein</topology>
    </subcellularLocation>
</comment>
<feature type="domain" description="Peptidase M48" evidence="13">
    <location>
        <begin position="154"/>
        <end position="386"/>
    </location>
</feature>
<evidence type="ECO:0000256" key="12">
    <source>
        <dbReference type="SAM" id="Phobius"/>
    </source>
</evidence>
<evidence type="ECO:0000256" key="3">
    <source>
        <dbReference type="ARBA" id="ARBA00022670"/>
    </source>
</evidence>
<evidence type="ECO:0000256" key="4">
    <source>
        <dbReference type="ARBA" id="ARBA00022692"/>
    </source>
</evidence>
<evidence type="ECO:0000256" key="8">
    <source>
        <dbReference type="ARBA" id="ARBA00022989"/>
    </source>
</evidence>
<comment type="similarity">
    <text evidence="11">Belongs to the peptidase M48 family.</text>
</comment>
<dbReference type="AlphaFoldDB" id="A0A8J3J670"/>
<dbReference type="GO" id="GO:0046872">
    <property type="term" value="F:metal ion binding"/>
    <property type="evidence" value="ECO:0007669"/>
    <property type="project" value="UniProtKB-KW"/>
</dbReference>
<dbReference type="GO" id="GO:0004222">
    <property type="term" value="F:metalloendopeptidase activity"/>
    <property type="evidence" value="ECO:0007669"/>
    <property type="project" value="InterPro"/>
</dbReference>
<evidence type="ECO:0000256" key="10">
    <source>
        <dbReference type="ARBA" id="ARBA00023136"/>
    </source>
</evidence>
<dbReference type="PANTHER" id="PTHR43221:SF1">
    <property type="entry name" value="PROTEASE HTPX"/>
    <property type="match status" value="1"/>
</dbReference>
<dbReference type="Pfam" id="PF01435">
    <property type="entry name" value="Peptidase_M48"/>
    <property type="match status" value="1"/>
</dbReference>
<evidence type="ECO:0000256" key="1">
    <source>
        <dbReference type="ARBA" id="ARBA00004651"/>
    </source>
</evidence>
<dbReference type="RefSeq" id="WP_203740565.1">
    <property type="nucleotide sequence ID" value="NZ_BONF01000002.1"/>
</dbReference>
<keyword evidence="5" id="KW-0479">Metal-binding</keyword>
<evidence type="ECO:0000313" key="14">
    <source>
        <dbReference type="EMBL" id="GIF78842.1"/>
    </source>
</evidence>
<keyword evidence="15" id="KW-1185">Reference proteome</keyword>
<dbReference type="Proteomes" id="UP000601223">
    <property type="component" value="Unassembled WGS sequence"/>
</dbReference>
<dbReference type="CDD" id="cd07328">
    <property type="entry name" value="M48_Ste24p_like"/>
    <property type="match status" value="1"/>
</dbReference>
<evidence type="ECO:0000256" key="7">
    <source>
        <dbReference type="ARBA" id="ARBA00022833"/>
    </source>
</evidence>
<keyword evidence="8 12" id="KW-1133">Transmembrane helix</keyword>
<gene>
    <name evidence="14" type="ORF">Cba03nite_01910</name>
</gene>
<keyword evidence="6 11" id="KW-0378">Hydrolase</keyword>
<keyword evidence="7 11" id="KW-0862">Zinc</keyword>
<dbReference type="GO" id="GO:0006508">
    <property type="term" value="P:proteolysis"/>
    <property type="evidence" value="ECO:0007669"/>
    <property type="project" value="UniProtKB-KW"/>
</dbReference>
<dbReference type="PANTHER" id="PTHR43221">
    <property type="entry name" value="PROTEASE HTPX"/>
    <property type="match status" value="1"/>
</dbReference>
<dbReference type="InterPro" id="IPR001915">
    <property type="entry name" value="Peptidase_M48"/>
</dbReference>
<evidence type="ECO:0000256" key="2">
    <source>
        <dbReference type="ARBA" id="ARBA00022475"/>
    </source>
</evidence>
<keyword evidence="4 12" id="KW-0812">Transmembrane</keyword>
<evidence type="ECO:0000256" key="6">
    <source>
        <dbReference type="ARBA" id="ARBA00022801"/>
    </source>
</evidence>
<comment type="caution">
    <text evidence="14">The sequence shown here is derived from an EMBL/GenBank/DDBJ whole genome shotgun (WGS) entry which is preliminary data.</text>
</comment>
<protein>
    <recommendedName>
        <fullName evidence="13">Peptidase M48 domain-containing protein</fullName>
    </recommendedName>
</protein>
<reference evidence="14 15" key="1">
    <citation type="submission" date="2021-01" db="EMBL/GenBank/DDBJ databases">
        <title>Whole genome shotgun sequence of Catellatospora bangladeshensis NBRC 107357.</title>
        <authorList>
            <person name="Komaki H."/>
            <person name="Tamura T."/>
        </authorList>
    </citation>
    <scope>NUCLEOTIDE SEQUENCE [LARGE SCALE GENOMIC DNA]</scope>
    <source>
        <strain evidence="14 15">NBRC 107357</strain>
    </source>
</reference>
<keyword evidence="3 11" id="KW-0645">Protease</keyword>
<dbReference type="EMBL" id="BONF01000002">
    <property type="protein sequence ID" value="GIF78842.1"/>
    <property type="molecule type" value="Genomic_DNA"/>
</dbReference>